<evidence type="ECO:0000256" key="1">
    <source>
        <dbReference type="SAM" id="MobiDB-lite"/>
    </source>
</evidence>
<keyword evidence="3" id="KW-1185">Reference proteome</keyword>
<dbReference type="AlphaFoldDB" id="A0A0C9XFT8"/>
<evidence type="ECO:0000313" key="3">
    <source>
        <dbReference type="Proteomes" id="UP000054018"/>
    </source>
</evidence>
<reference evidence="3" key="2">
    <citation type="submission" date="2015-01" db="EMBL/GenBank/DDBJ databases">
        <title>Evolutionary Origins and Diversification of the Mycorrhizal Mutualists.</title>
        <authorList>
            <consortium name="DOE Joint Genome Institute"/>
            <consortium name="Mycorrhizal Genomics Consortium"/>
            <person name="Kohler A."/>
            <person name="Kuo A."/>
            <person name="Nagy L.G."/>
            <person name="Floudas D."/>
            <person name="Copeland A."/>
            <person name="Barry K.W."/>
            <person name="Cichocki N."/>
            <person name="Veneault-Fourrey C."/>
            <person name="LaButti K."/>
            <person name="Lindquist E.A."/>
            <person name="Lipzen A."/>
            <person name="Lundell T."/>
            <person name="Morin E."/>
            <person name="Murat C."/>
            <person name="Riley R."/>
            <person name="Ohm R."/>
            <person name="Sun H."/>
            <person name="Tunlid A."/>
            <person name="Henrissat B."/>
            <person name="Grigoriev I.V."/>
            <person name="Hibbett D.S."/>
            <person name="Martin F."/>
        </authorList>
    </citation>
    <scope>NUCLEOTIDE SEQUENCE [LARGE SCALE GENOMIC DNA]</scope>
    <source>
        <strain evidence="3">441</strain>
    </source>
</reference>
<proteinExistence type="predicted"/>
<evidence type="ECO:0000313" key="2">
    <source>
        <dbReference type="EMBL" id="KIK11190.1"/>
    </source>
</evidence>
<protein>
    <submittedName>
        <fullName evidence="2">Uncharacterized protein</fullName>
    </submittedName>
</protein>
<dbReference type="EMBL" id="KN834280">
    <property type="protein sequence ID" value="KIK11190.1"/>
    <property type="molecule type" value="Genomic_DNA"/>
</dbReference>
<dbReference type="Proteomes" id="UP000054018">
    <property type="component" value="Unassembled WGS sequence"/>
</dbReference>
<sequence>MIEIDSSDSNKSPLGMQPLPSQSNTMPAKLFLPASSDPADVNALPDHMKALSVSPARPVHAKQMSNCAVTTVAHPVALPQEYVQSISPFNGLPIDCAPRQPYFNPWSTSYFIGKVTIRQRSLPPLDL</sequence>
<gene>
    <name evidence="2" type="ORF">PISMIDRAFT_690513</name>
</gene>
<feature type="region of interest" description="Disordered" evidence="1">
    <location>
        <begin position="1"/>
        <end position="31"/>
    </location>
</feature>
<reference evidence="2 3" key="1">
    <citation type="submission" date="2014-04" db="EMBL/GenBank/DDBJ databases">
        <authorList>
            <consortium name="DOE Joint Genome Institute"/>
            <person name="Kuo A."/>
            <person name="Kohler A."/>
            <person name="Costa M.D."/>
            <person name="Nagy L.G."/>
            <person name="Floudas D."/>
            <person name="Copeland A."/>
            <person name="Barry K.W."/>
            <person name="Cichocki N."/>
            <person name="Veneault-Fourrey C."/>
            <person name="LaButti K."/>
            <person name="Lindquist E.A."/>
            <person name="Lipzen A."/>
            <person name="Lundell T."/>
            <person name="Morin E."/>
            <person name="Murat C."/>
            <person name="Sun H."/>
            <person name="Tunlid A."/>
            <person name="Henrissat B."/>
            <person name="Grigoriev I.V."/>
            <person name="Hibbett D.S."/>
            <person name="Martin F."/>
            <person name="Nordberg H.P."/>
            <person name="Cantor M.N."/>
            <person name="Hua S.X."/>
        </authorList>
    </citation>
    <scope>NUCLEOTIDE SEQUENCE [LARGE SCALE GENOMIC DNA]</scope>
    <source>
        <strain evidence="2 3">441</strain>
    </source>
</reference>
<accession>A0A0C9XFT8</accession>
<name>A0A0C9XFT8_9AGAM</name>
<dbReference type="HOGENOM" id="CLU_1971399_0_0_1"/>
<organism evidence="2 3">
    <name type="scientific">Pisolithus microcarpus 441</name>
    <dbReference type="NCBI Taxonomy" id="765257"/>
    <lineage>
        <taxon>Eukaryota</taxon>
        <taxon>Fungi</taxon>
        <taxon>Dikarya</taxon>
        <taxon>Basidiomycota</taxon>
        <taxon>Agaricomycotina</taxon>
        <taxon>Agaricomycetes</taxon>
        <taxon>Agaricomycetidae</taxon>
        <taxon>Boletales</taxon>
        <taxon>Sclerodermatineae</taxon>
        <taxon>Pisolithaceae</taxon>
        <taxon>Pisolithus</taxon>
    </lineage>
</organism>